<keyword evidence="1" id="KW-1133">Transmembrane helix</keyword>
<organism evidence="2 3">
    <name type="scientific">Enterococcus saccharolyticus 30_1</name>
    <dbReference type="NCBI Taxonomy" id="742813"/>
    <lineage>
        <taxon>Bacteria</taxon>
        <taxon>Bacillati</taxon>
        <taxon>Bacillota</taxon>
        <taxon>Bacilli</taxon>
        <taxon>Lactobacillales</taxon>
        <taxon>Enterococcaceae</taxon>
        <taxon>Enterococcus</taxon>
    </lineage>
</organism>
<accession>A0AA87K7N1</accession>
<dbReference type="RefSeq" id="WP_005472045.1">
    <property type="nucleotide sequence ID" value="NZ_JH376940.1"/>
</dbReference>
<keyword evidence="3" id="KW-1185">Reference proteome</keyword>
<reference evidence="2 3" key="1">
    <citation type="submission" date="2011-10" db="EMBL/GenBank/DDBJ databases">
        <title>The Genome Sequence of Enterococcus saccharolyticus 30_1.</title>
        <authorList>
            <consortium name="The Broad Institute Genome Sequencing Platform"/>
            <person name="Earl A."/>
            <person name="Ward D."/>
            <person name="Feldgarden M."/>
            <person name="Gevers D."/>
            <person name="Daigneault M."/>
            <person name="Strauss J."/>
            <person name="Allen-Vercoe E."/>
            <person name="Young S.K."/>
            <person name="Zeng Q."/>
            <person name="Gargeya S."/>
            <person name="Fitzgerald M."/>
            <person name="Haas B."/>
            <person name="Abouelleil A."/>
            <person name="Alvarado L."/>
            <person name="Arachchi H.M."/>
            <person name="Berlin A."/>
            <person name="Brown A."/>
            <person name="Chapman S.B."/>
            <person name="Chen Z."/>
            <person name="Dunbar C."/>
            <person name="Freedman E."/>
            <person name="Gearin G."/>
            <person name="Gellesch M."/>
            <person name="Goldberg J."/>
            <person name="Griggs A."/>
            <person name="Gujja S."/>
            <person name="Heiman D."/>
            <person name="Howarth C."/>
            <person name="Larson L."/>
            <person name="Lui A."/>
            <person name="MacDonald P.J.P."/>
            <person name="Montmayeur A."/>
            <person name="Murphy C."/>
            <person name="Neiman D."/>
            <person name="Pearson M."/>
            <person name="Priest M."/>
            <person name="Roberts A."/>
            <person name="Saif S."/>
            <person name="Shea T."/>
            <person name="Shenoy N."/>
            <person name="Sisk P."/>
            <person name="Stolte C."/>
            <person name="Sykes S."/>
            <person name="Wortman J."/>
            <person name="Nusbaum C."/>
            <person name="Birren B."/>
        </authorList>
    </citation>
    <scope>NUCLEOTIDE SEQUENCE [LARGE SCALE GENOMIC DNA]</scope>
    <source>
        <strain evidence="2 3">30_1</strain>
    </source>
</reference>
<protein>
    <submittedName>
        <fullName evidence="2">Uncharacterized protein</fullName>
    </submittedName>
</protein>
<keyword evidence="1" id="KW-0812">Transmembrane</keyword>
<dbReference type="Proteomes" id="UP000004393">
    <property type="component" value="Unassembled WGS sequence"/>
</dbReference>
<dbReference type="AlphaFoldDB" id="A0AA87K7N1"/>
<feature type="transmembrane region" description="Helical" evidence="1">
    <location>
        <begin position="20"/>
        <end position="40"/>
    </location>
</feature>
<evidence type="ECO:0000313" key="3">
    <source>
        <dbReference type="Proteomes" id="UP000004393"/>
    </source>
</evidence>
<comment type="caution">
    <text evidence="2">The sequence shown here is derived from an EMBL/GenBank/DDBJ whole genome shotgun (WGS) entry which is preliminary data.</text>
</comment>
<gene>
    <name evidence="2" type="ORF">HMPREF9478_01826</name>
</gene>
<name>A0AA87K7N1_9ENTE</name>
<evidence type="ECO:0000313" key="2">
    <source>
        <dbReference type="EMBL" id="EHG28425.1"/>
    </source>
</evidence>
<sequence length="196" mass="22924">MNSEQYVESVKQMMSQQNNFFAIFLAILAIVLTFAGILQWRLSNKQIQQIKEETRAETIADIEKIISVSDLHKLKDEISFPLIERMEKGDKFGEDILHYERSSLDLAFLNLHRSPFPIGDLVLLIDVYSPYLKRNVENLNYFMSKIEKLLEHDNIDLSKPENIPSLKVAFDKLLDIENSLNKESFKLKKFWNTLEL</sequence>
<dbReference type="EMBL" id="ADLY01000037">
    <property type="protein sequence ID" value="EHG28425.1"/>
    <property type="molecule type" value="Genomic_DNA"/>
</dbReference>
<evidence type="ECO:0000256" key="1">
    <source>
        <dbReference type="SAM" id="Phobius"/>
    </source>
</evidence>
<keyword evidence="1" id="KW-0472">Membrane</keyword>
<proteinExistence type="predicted"/>